<reference evidence="3 4" key="1">
    <citation type="submission" date="2016-03" db="EMBL/GenBank/DDBJ databases">
        <authorList>
            <person name="Ploux O."/>
        </authorList>
    </citation>
    <scope>NUCLEOTIDE SEQUENCE [LARGE SCALE GENOMIC DNA]</scope>
    <source>
        <strain evidence="3 4">UAMH 11012</strain>
    </source>
</reference>
<dbReference type="InterPro" id="IPR057081">
    <property type="entry name" value="PH_N"/>
</dbReference>
<name>A0A1L7XAI6_9HELO</name>
<evidence type="ECO:0000313" key="3">
    <source>
        <dbReference type="EMBL" id="CZR62032.1"/>
    </source>
</evidence>
<keyword evidence="4" id="KW-1185">Reference proteome</keyword>
<accession>A0A1L7XAI6</accession>
<dbReference type="InterPro" id="IPR057082">
    <property type="entry name" value="PH_C"/>
</dbReference>
<gene>
    <name evidence="3" type="ORF">PAC_11929</name>
</gene>
<evidence type="ECO:0000259" key="2">
    <source>
        <dbReference type="Pfam" id="PF23076"/>
    </source>
</evidence>
<dbReference type="OrthoDB" id="5345571at2759"/>
<organism evidence="3 4">
    <name type="scientific">Phialocephala subalpina</name>
    <dbReference type="NCBI Taxonomy" id="576137"/>
    <lineage>
        <taxon>Eukaryota</taxon>
        <taxon>Fungi</taxon>
        <taxon>Dikarya</taxon>
        <taxon>Ascomycota</taxon>
        <taxon>Pezizomycotina</taxon>
        <taxon>Leotiomycetes</taxon>
        <taxon>Helotiales</taxon>
        <taxon>Mollisiaceae</taxon>
        <taxon>Phialocephala</taxon>
        <taxon>Phialocephala fortinii species complex</taxon>
    </lineage>
</organism>
<dbReference type="EMBL" id="FJOG01000019">
    <property type="protein sequence ID" value="CZR62032.1"/>
    <property type="molecule type" value="Genomic_DNA"/>
</dbReference>
<proteinExistence type="predicted"/>
<protein>
    <submittedName>
        <fullName evidence="3">Uncharacterized protein</fullName>
    </submittedName>
</protein>
<dbReference type="AlphaFoldDB" id="A0A1L7XAI6"/>
<dbReference type="Pfam" id="PF23074">
    <property type="entry name" value="PH_FT_N"/>
    <property type="match status" value="1"/>
</dbReference>
<feature type="domain" description="PH" evidence="1">
    <location>
        <begin position="226"/>
        <end position="348"/>
    </location>
</feature>
<evidence type="ECO:0000313" key="4">
    <source>
        <dbReference type="Proteomes" id="UP000184330"/>
    </source>
</evidence>
<feature type="domain" description="PH" evidence="2">
    <location>
        <begin position="354"/>
        <end position="464"/>
    </location>
</feature>
<dbReference type="Pfam" id="PF23076">
    <property type="entry name" value="PH_FT_C"/>
    <property type="match status" value="1"/>
</dbReference>
<evidence type="ECO:0000259" key="1">
    <source>
        <dbReference type="Pfam" id="PF23074"/>
    </source>
</evidence>
<sequence length="490" mass="56515">MEELLGCWREAQRADKVAAHLVRIRNTLTTEFFEHITAVLKEIESSSRLLRDLYDLFPIYRSRVPMIVYYLNIILPSYCKTLQQMTVYVDNDGLSARSQWVLMYERMGEQGGMTLAARFVMFVDFLVQITSLRSDDLGAVANETFTPTNIARHRREGIMDSDQSLIPFVFLAPPGPALPHHAPLQPTKADLETQRRHWAEKIFDDQPHSTTGLRHRRDSKCFGPPMPEVRLGITPGSNVLFKLPFDKNRLSVTLYLQPEGANMTRLLCRWMDKYFNPLYSCYGVHELTVRRKGSSLQFRRWSTNKMHPTLWTALFFKTWEKMVLFHCAFGALKSRCPLTLNITPDDVVLAGEKRLYQGKIVDDGFEHILTVLEDVKCGGLRLHAAVRNGDLRKCPVWTAFVTYQSASPNWMERRSRHRIWLRDLYPYVFCQKYKKKHQMKKHGEFEIYFVNEEAADAFEDVFQDPDDVVEVIEMSGANGPGPSESSDGGS</sequence>
<dbReference type="Proteomes" id="UP000184330">
    <property type="component" value="Unassembled WGS sequence"/>
</dbReference>